<dbReference type="Pfam" id="PF00147">
    <property type="entry name" value="Fibrinogen_C"/>
    <property type="match status" value="1"/>
</dbReference>
<dbReference type="PANTHER" id="PTHR19143">
    <property type="entry name" value="FIBRINOGEN/TENASCIN/ANGIOPOEITIN"/>
    <property type="match status" value="1"/>
</dbReference>
<evidence type="ECO:0000313" key="4">
    <source>
        <dbReference type="EnsemblMetazoa" id="AALFPA23_016645.P24293"/>
    </source>
</evidence>
<dbReference type="PROSITE" id="PS51406">
    <property type="entry name" value="FIBRINOGEN_C_2"/>
    <property type="match status" value="1"/>
</dbReference>
<dbReference type="RefSeq" id="XP_029717517.2">
    <property type="nucleotide sequence ID" value="XM_029861657.2"/>
</dbReference>
<keyword evidence="5" id="KW-1185">Reference proteome</keyword>
<feature type="chain" id="PRO_5045310348" description="Fibrinogen C-terminal domain-containing protein" evidence="2">
    <location>
        <begin position="19"/>
        <end position="359"/>
    </location>
</feature>
<dbReference type="EnsemblMetazoa" id="AALFPA23_016645.R24293">
    <property type="protein sequence ID" value="AALFPA23_016645.P24293"/>
    <property type="gene ID" value="AALFPA23_016645"/>
</dbReference>
<name>A0ABM1ZAN0_AEDAL</name>
<dbReference type="GeneID" id="109400889"/>
<dbReference type="PROSITE" id="PS00514">
    <property type="entry name" value="FIBRINOGEN_C_1"/>
    <property type="match status" value="1"/>
</dbReference>
<reference evidence="5" key="1">
    <citation type="journal article" date="2015" name="Proc. Natl. Acad. Sci. U.S.A.">
        <title>Genome sequence of the Asian Tiger mosquito, Aedes albopictus, reveals insights into its biology, genetics, and evolution.</title>
        <authorList>
            <person name="Chen X.G."/>
            <person name="Jiang X."/>
            <person name="Gu J."/>
            <person name="Xu M."/>
            <person name="Wu Y."/>
            <person name="Deng Y."/>
            <person name="Zhang C."/>
            <person name="Bonizzoni M."/>
            <person name="Dermauw W."/>
            <person name="Vontas J."/>
            <person name="Armbruster P."/>
            <person name="Huang X."/>
            <person name="Yang Y."/>
            <person name="Zhang H."/>
            <person name="He W."/>
            <person name="Peng H."/>
            <person name="Liu Y."/>
            <person name="Wu K."/>
            <person name="Chen J."/>
            <person name="Lirakis M."/>
            <person name="Topalis P."/>
            <person name="Van Leeuwen T."/>
            <person name="Hall A.B."/>
            <person name="Jiang X."/>
            <person name="Thorpe C."/>
            <person name="Mueller R.L."/>
            <person name="Sun C."/>
            <person name="Waterhouse R.M."/>
            <person name="Yan G."/>
            <person name="Tu Z.J."/>
            <person name="Fang X."/>
            <person name="James A.A."/>
        </authorList>
    </citation>
    <scope>NUCLEOTIDE SEQUENCE [LARGE SCALE GENOMIC DNA]</scope>
    <source>
        <strain evidence="5">Foshan</strain>
    </source>
</reference>
<feature type="signal peptide" evidence="2">
    <location>
        <begin position="1"/>
        <end position="18"/>
    </location>
</feature>
<dbReference type="Proteomes" id="UP000069940">
    <property type="component" value="Unassembled WGS sequence"/>
</dbReference>
<protein>
    <recommendedName>
        <fullName evidence="3">Fibrinogen C-terminal domain-containing protein</fullName>
    </recommendedName>
</protein>
<dbReference type="NCBIfam" id="NF040941">
    <property type="entry name" value="GGGWT_bact"/>
    <property type="match status" value="1"/>
</dbReference>
<evidence type="ECO:0000313" key="5">
    <source>
        <dbReference type="Proteomes" id="UP000069940"/>
    </source>
</evidence>
<feature type="domain" description="Fibrinogen C-terminal" evidence="3">
    <location>
        <begin position="135"/>
        <end position="348"/>
    </location>
</feature>
<dbReference type="InterPro" id="IPR002181">
    <property type="entry name" value="Fibrinogen_a/b/g_C_dom"/>
</dbReference>
<organism evidence="4 5">
    <name type="scientific">Aedes albopictus</name>
    <name type="common">Asian tiger mosquito</name>
    <name type="synonym">Stegomyia albopicta</name>
    <dbReference type="NCBI Taxonomy" id="7160"/>
    <lineage>
        <taxon>Eukaryota</taxon>
        <taxon>Metazoa</taxon>
        <taxon>Ecdysozoa</taxon>
        <taxon>Arthropoda</taxon>
        <taxon>Hexapoda</taxon>
        <taxon>Insecta</taxon>
        <taxon>Pterygota</taxon>
        <taxon>Neoptera</taxon>
        <taxon>Endopterygota</taxon>
        <taxon>Diptera</taxon>
        <taxon>Nematocera</taxon>
        <taxon>Culicoidea</taxon>
        <taxon>Culicidae</taxon>
        <taxon>Culicinae</taxon>
        <taxon>Aedini</taxon>
        <taxon>Aedes</taxon>
        <taxon>Stegomyia</taxon>
    </lineage>
</organism>
<dbReference type="SUPFAM" id="SSF56496">
    <property type="entry name" value="Fibrinogen C-terminal domain-like"/>
    <property type="match status" value="1"/>
</dbReference>
<evidence type="ECO:0000256" key="2">
    <source>
        <dbReference type="SAM" id="SignalP"/>
    </source>
</evidence>
<keyword evidence="1" id="KW-1015">Disulfide bond</keyword>
<dbReference type="InterPro" id="IPR036056">
    <property type="entry name" value="Fibrinogen-like_C"/>
</dbReference>
<dbReference type="InterPro" id="IPR020837">
    <property type="entry name" value="Fibrinogen_CS"/>
</dbReference>
<dbReference type="PANTHER" id="PTHR19143:SF327">
    <property type="entry name" value="FI21813P1-RELATED"/>
    <property type="match status" value="1"/>
</dbReference>
<dbReference type="CDD" id="cd00087">
    <property type="entry name" value="FReD"/>
    <property type="match status" value="1"/>
</dbReference>
<evidence type="ECO:0000259" key="3">
    <source>
        <dbReference type="PROSITE" id="PS51406"/>
    </source>
</evidence>
<dbReference type="InterPro" id="IPR014716">
    <property type="entry name" value="Fibrinogen_a/b/g_C_1"/>
</dbReference>
<dbReference type="Gene3D" id="3.90.215.10">
    <property type="entry name" value="Gamma Fibrinogen, chain A, domain 1"/>
    <property type="match status" value="1"/>
</dbReference>
<accession>A0ABM1ZAN0</accession>
<evidence type="ECO:0000256" key="1">
    <source>
        <dbReference type="ARBA" id="ARBA00023157"/>
    </source>
</evidence>
<proteinExistence type="predicted"/>
<reference evidence="4" key="2">
    <citation type="submission" date="2025-05" db="UniProtKB">
        <authorList>
            <consortium name="EnsemblMetazoa"/>
        </authorList>
    </citation>
    <scope>IDENTIFICATION</scope>
    <source>
        <strain evidence="4">Foshan</strain>
    </source>
</reference>
<dbReference type="SMART" id="SM00186">
    <property type="entry name" value="FBG"/>
    <property type="match status" value="1"/>
</dbReference>
<sequence length="359" mass="41349">MKFITVICVFCAIRYHEAAKVSSDCSYCTANTIGSIDYEVLLGKLEDIEVKFWNMWLEMKEQTEKVNNNHIRSKDTHNLIMRQLTRLEQVVGHNMTTVMERSSEILQQSLKCANRENWKKSVLAMQLGERSNRRLDDLKPFKSCSDVSSSASGRYKIHPMSFEEPFEVYCEQKVFGGGWIVVQHRFDGSVDFYRNWTEYKNGFGSLDGEFWIGLEKLHRLTKGGDQQLLVELKEFNGNHVFARYDEFEIGTESEKYALKKLGSYSGTAGDSLHFHQGKKFSTKDNDNDLSPSNCAEIYTGAWWYNACLHSNLNGLYKAKDHGNGMGWYHLSSYKDGLAYSRMMIRKAPNNIGTCPWIQM</sequence>
<keyword evidence="2" id="KW-0732">Signal</keyword>
<dbReference type="InterPro" id="IPR050373">
    <property type="entry name" value="Fibrinogen_C-term_domain"/>
</dbReference>